<keyword evidence="5" id="KW-1185">Reference proteome</keyword>
<dbReference type="InterPro" id="IPR009057">
    <property type="entry name" value="Homeodomain-like_sf"/>
</dbReference>
<dbReference type="InterPro" id="IPR001647">
    <property type="entry name" value="HTH_TetR"/>
</dbReference>
<comment type="caution">
    <text evidence="4">The sequence shown here is derived from an EMBL/GenBank/DDBJ whole genome shotgun (WGS) entry which is preliminary data.</text>
</comment>
<keyword evidence="1 2" id="KW-0238">DNA-binding</keyword>
<dbReference type="Pfam" id="PF17929">
    <property type="entry name" value="TetR_C_34"/>
    <property type="match status" value="1"/>
</dbReference>
<evidence type="ECO:0000259" key="3">
    <source>
        <dbReference type="PROSITE" id="PS50977"/>
    </source>
</evidence>
<dbReference type="Gene3D" id="1.10.357.10">
    <property type="entry name" value="Tetracycline Repressor, domain 2"/>
    <property type="match status" value="1"/>
</dbReference>
<reference evidence="5" key="1">
    <citation type="journal article" date="2019" name="Int. J. Syst. Evol. Microbiol.">
        <title>The Global Catalogue of Microorganisms (GCM) 10K type strain sequencing project: providing services to taxonomists for standard genome sequencing and annotation.</title>
        <authorList>
            <consortium name="The Broad Institute Genomics Platform"/>
            <consortium name="The Broad Institute Genome Sequencing Center for Infectious Disease"/>
            <person name="Wu L."/>
            <person name="Ma J."/>
        </authorList>
    </citation>
    <scope>NUCLEOTIDE SEQUENCE [LARGE SCALE GENOMIC DNA]</scope>
    <source>
        <strain evidence="5">JCM 17688</strain>
    </source>
</reference>
<dbReference type="Pfam" id="PF00440">
    <property type="entry name" value="TetR_N"/>
    <property type="match status" value="1"/>
</dbReference>
<proteinExistence type="predicted"/>
<accession>A0ABP8J250</accession>
<dbReference type="Proteomes" id="UP001500635">
    <property type="component" value="Unassembled WGS sequence"/>
</dbReference>
<protein>
    <submittedName>
        <fullName evidence="4">TetR/AcrR family transcriptional regulator</fullName>
    </submittedName>
</protein>
<dbReference type="PROSITE" id="PS50977">
    <property type="entry name" value="HTH_TETR_2"/>
    <property type="match status" value="1"/>
</dbReference>
<evidence type="ECO:0000313" key="5">
    <source>
        <dbReference type="Proteomes" id="UP001500635"/>
    </source>
</evidence>
<name>A0ABP8J250_9ACTN</name>
<evidence type="ECO:0000313" key="4">
    <source>
        <dbReference type="EMBL" id="GAA4383619.1"/>
    </source>
</evidence>
<evidence type="ECO:0000256" key="2">
    <source>
        <dbReference type="PROSITE-ProRule" id="PRU00335"/>
    </source>
</evidence>
<dbReference type="EMBL" id="BAABFR010000003">
    <property type="protein sequence ID" value="GAA4383619.1"/>
    <property type="molecule type" value="Genomic_DNA"/>
</dbReference>
<dbReference type="InterPro" id="IPR041483">
    <property type="entry name" value="TetR_C_34"/>
</dbReference>
<sequence>MRMGDFQRARSEDQREIRRRAIVETAATMLTEISVSELSLNALSRRVGLAKSNVLRYFESREAVLLELLVQLAADFYAQISEQLPVAVDDRESARARATQVGSILAEGLAAQPMLCELISAQASVLEHNVSAEAVAKYKRGGYQSLAGLMGVLRQVLPELSEDDAGEAVRTLIVLTGALWAYAHPPQAVQDAYKADPSLVFLPHGFVRSLGRSFSLVLEGLLACD</sequence>
<dbReference type="SUPFAM" id="SSF46689">
    <property type="entry name" value="Homeodomain-like"/>
    <property type="match status" value="1"/>
</dbReference>
<feature type="domain" description="HTH tetR-type" evidence="3">
    <location>
        <begin position="16"/>
        <end position="76"/>
    </location>
</feature>
<evidence type="ECO:0000256" key="1">
    <source>
        <dbReference type="ARBA" id="ARBA00023125"/>
    </source>
</evidence>
<feature type="DNA-binding region" description="H-T-H motif" evidence="2">
    <location>
        <begin position="39"/>
        <end position="58"/>
    </location>
</feature>
<organism evidence="4 5">
    <name type="scientific">Tsukamurella soli</name>
    <dbReference type="NCBI Taxonomy" id="644556"/>
    <lineage>
        <taxon>Bacteria</taxon>
        <taxon>Bacillati</taxon>
        <taxon>Actinomycetota</taxon>
        <taxon>Actinomycetes</taxon>
        <taxon>Mycobacteriales</taxon>
        <taxon>Tsukamurellaceae</taxon>
        <taxon>Tsukamurella</taxon>
    </lineage>
</organism>
<gene>
    <name evidence="4" type="ORF">GCM10023147_03020</name>
</gene>